<organism evidence="2 3">
    <name type="scientific">Vitis vinifera</name>
    <name type="common">Grape</name>
    <dbReference type="NCBI Taxonomy" id="29760"/>
    <lineage>
        <taxon>Eukaryota</taxon>
        <taxon>Viridiplantae</taxon>
        <taxon>Streptophyta</taxon>
        <taxon>Embryophyta</taxon>
        <taxon>Tracheophyta</taxon>
        <taxon>Spermatophyta</taxon>
        <taxon>Magnoliopsida</taxon>
        <taxon>eudicotyledons</taxon>
        <taxon>Gunneridae</taxon>
        <taxon>Pentapetalae</taxon>
        <taxon>rosids</taxon>
        <taxon>Vitales</taxon>
        <taxon>Vitaceae</taxon>
        <taxon>Viteae</taxon>
        <taxon>Vitis</taxon>
    </lineage>
</organism>
<dbReference type="AlphaFoldDB" id="A0A438BUY3"/>
<dbReference type="InterPro" id="IPR052343">
    <property type="entry name" value="Retrotransposon-Effector_Assoc"/>
</dbReference>
<name>A0A438BUY3_VITVI</name>
<reference evidence="2 3" key="1">
    <citation type="journal article" date="2018" name="PLoS Genet.">
        <title>Population sequencing reveals clonal diversity and ancestral inbreeding in the grapevine cultivar Chardonnay.</title>
        <authorList>
            <person name="Roach M.J."/>
            <person name="Johnson D.L."/>
            <person name="Bohlmann J."/>
            <person name="van Vuuren H.J."/>
            <person name="Jones S.J."/>
            <person name="Pretorius I.S."/>
            <person name="Schmidt S.A."/>
            <person name="Borneman A.R."/>
        </authorList>
    </citation>
    <scope>NUCLEOTIDE SEQUENCE [LARGE SCALE GENOMIC DNA]</scope>
    <source>
        <strain evidence="3">cv. Chardonnay</strain>
        <tissue evidence="2">Leaf</tissue>
    </source>
</reference>
<comment type="caution">
    <text evidence="2">The sequence shown here is derived from an EMBL/GenBank/DDBJ whole genome shotgun (WGS) entry which is preliminary data.</text>
</comment>
<dbReference type="PANTHER" id="PTHR46890">
    <property type="entry name" value="NON-LTR RETROLELEMENT REVERSE TRANSCRIPTASE-LIKE PROTEIN-RELATED"/>
    <property type="match status" value="1"/>
</dbReference>
<gene>
    <name evidence="2" type="primary">AtMg01250_246</name>
    <name evidence="2" type="ORF">CK203_091028</name>
</gene>
<protein>
    <submittedName>
        <fullName evidence="2">Putative mitochondrial protein</fullName>
    </submittedName>
</protein>
<proteinExistence type="predicted"/>
<dbReference type="EMBL" id="QGNW01002611">
    <property type="protein sequence ID" value="RVW14783.1"/>
    <property type="molecule type" value="Genomic_DNA"/>
</dbReference>
<evidence type="ECO:0000256" key="1">
    <source>
        <dbReference type="SAM" id="Phobius"/>
    </source>
</evidence>
<sequence>MGFGPKWLGWMWSCIYTAKFLVLVNGVPAGFFPSSKGLRQGDPLSPYLFVMGMEVLSALIRRAIEGDFISGYITHLSWILFWFEAASGLRINLAKSEILPVGEVEEVDEMAVELGYSGKEVRKVAKRFLWGGSNLEKKAHLVNWEVVCADKEKGRLGLRKLALLNKALLEMVMETCLHQGGSLEAGAYGKVWARGFWLEDKEGKWAFGVGVWKEILKESIPASLCYGCAQECHSGRDVGPEFWPRWLEFKDYYGGRLGFLEGRKKRQFGVKKAYSLLASPIAAIFLKSNV</sequence>
<keyword evidence="1" id="KW-0812">Transmembrane</keyword>
<keyword evidence="1" id="KW-1133">Transmembrane helix</keyword>
<accession>A0A438BUY3</accession>
<evidence type="ECO:0000313" key="2">
    <source>
        <dbReference type="EMBL" id="RVW14783.1"/>
    </source>
</evidence>
<evidence type="ECO:0000313" key="3">
    <source>
        <dbReference type="Proteomes" id="UP000288805"/>
    </source>
</evidence>
<dbReference type="PANTHER" id="PTHR46890:SF50">
    <property type="entry name" value="RNA-DIRECTED DNA POLYMERASE, EUKARYOTA, REVERSE TRANSCRIPTASE ZINC-BINDING DOMAIN PROTEIN-RELATED"/>
    <property type="match status" value="1"/>
</dbReference>
<dbReference type="Proteomes" id="UP000288805">
    <property type="component" value="Unassembled WGS sequence"/>
</dbReference>
<feature type="transmembrane region" description="Helical" evidence="1">
    <location>
        <begin position="7"/>
        <end position="32"/>
    </location>
</feature>
<keyword evidence="1" id="KW-0472">Membrane</keyword>